<organism evidence="1 2">
    <name type="scientific">Coemansia biformis</name>
    <dbReference type="NCBI Taxonomy" id="1286918"/>
    <lineage>
        <taxon>Eukaryota</taxon>
        <taxon>Fungi</taxon>
        <taxon>Fungi incertae sedis</taxon>
        <taxon>Zoopagomycota</taxon>
        <taxon>Kickxellomycotina</taxon>
        <taxon>Kickxellomycetes</taxon>
        <taxon>Kickxellales</taxon>
        <taxon>Kickxellaceae</taxon>
        <taxon>Coemansia</taxon>
    </lineage>
</organism>
<protein>
    <submittedName>
        <fullName evidence="1">Uncharacterized protein</fullName>
    </submittedName>
</protein>
<feature type="non-terminal residue" evidence="1">
    <location>
        <position position="1"/>
    </location>
</feature>
<dbReference type="OrthoDB" id="5574378at2759"/>
<dbReference type="Proteomes" id="UP001143981">
    <property type="component" value="Unassembled WGS sequence"/>
</dbReference>
<reference evidence="1" key="1">
    <citation type="submission" date="2022-07" db="EMBL/GenBank/DDBJ databases">
        <title>Phylogenomic reconstructions and comparative analyses of Kickxellomycotina fungi.</title>
        <authorList>
            <person name="Reynolds N.K."/>
            <person name="Stajich J.E."/>
            <person name="Barry K."/>
            <person name="Grigoriev I.V."/>
            <person name="Crous P."/>
            <person name="Smith M.E."/>
        </authorList>
    </citation>
    <scope>NUCLEOTIDE SEQUENCE</scope>
    <source>
        <strain evidence="1">BCRC 34381</strain>
    </source>
</reference>
<accession>A0A9W7Y9C9</accession>
<evidence type="ECO:0000313" key="1">
    <source>
        <dbReference type="EMBL" id="KAJ1727781.1"/>
    </source>
</evidence>
<evidence type="ECO:0000313" key="2">
    <source>
        <dbReference type="Proteomes" id="UP001143981"/>
    </source>
</evidence>
<keyword evidence="2" id="KW-1185">Reference proteome</keyword>
<dbReference type="AlphaFoldDB" id="A0A9W7Y9C9"/>
<dbReference type="EMBL" id="JANBOI010000985">
    <property type="protein sequence ID" value="KAJ1727781.1"/>
    <property type="molecule type" value="Genomic_DNA"/>
</dbReference>
<proteinExistence type="predicted"/>
<comment type="caution">
    <text evidence="1">The sequence shown here is derived from an EMBL/GenBank/DDBJ whole genome shotgun (WGS) entry which is preliminary data.</text>
</comment>
<gene>
    <name evidence="1" type="ORF">LPJ61_004395</name>
</gene>
<sequence>SADGEADRIFTTLVTHAFGPDTTGREELYYKTRFFTARLQARMRYLLSQSDLKDDGTGGRQALSLSQDDTAQLNEVVGEMWLASRKLYQSWGCLSYDLTLCDGRAATGAKIAPGDKEAMAKWEHRLGVQFAADKTLTRGEAEGILGLAKGIQDVLLASPAGSAA</sequence>
<name>A0A9W7Y9C9_9FUNG</name>